<accession>A0A3D9LK85</accession>
<evidence type="ECO:0000256" key="4">
    <source>
        <dbReference type="ARBA" id="ARBA00022692"/>
    </source>
</evidence>
<keyword evidence="5 7" id="KW-0472">Membrane</keyword>
<protein>
    <submittedName>
        <fullName evidence="10">TonB-linked SusC/RagA family outer membrane protein</fullName>
    </submittedName>
</protein>
<dbReference type="Gene3D" id="2.40.170.20">
    <property type="entry name" value="TonB-dependent receptor, beta-barrel domain"/>
    <property type="match status" value="1"/>
</dbReference>
<evidence type="ECO:0000256" key="6">
    <source>
        <dbReference type="ARBA" id="ARBA00023237"/>
    </source>
</evidence>
<evidence type="ECO:0000259" key="9">
    <source>
        <dbReference type="Pfam" id="PF07715"/>
    </source>
</evidence>
<evidence type="ECO:0000256" key="5">
    <source>
        <dbReference type="ARBA" id="ARBA00023136"/>
    </source>
</evidence>
<keyword evidence="3 7" id="KW-1134">Transmembrane beta strand</keyword>
<keyword evidence="8" id="KW-0732">Signal</keyword>
<dbReference type="PROSITE" id="PS52016">
    <property type="entry name" value="TONB_DEPENDENT_REC_3"/>
    <property type="match status" value="1"/>
</dbReference>
<comment type="caution">
    <text evidence="10">The sequence shown here is derived from an EMBL/GenBank/DDBJ whole genome shotgun (WGS) entry which is preliminary data.</text>
</comment>
<dbReference type="Proteomes" id="UP000256919">
    <property type="component" value="Unassembled WGS sequence"/>
</dbReference>
<evidence type="ECO:0000256" key="7">
    <source>
        <dbReference type="PROSITE-ProRule" id="PRU01360"/>
    </source>
</evidence>
<comment type="similarity">
    <text evidence="7">Belongs to the TonB-dependent receptor family.</text>
</comment>
<evidence type="ECO:0000313" key="10">
    <source>
        <dbReference type="EMBL" id="REE07799.1"/>
    </source>
</evidence>
<dbReference type="InterPro" id="IPR008969">
    <property type="entry name" value="CarboxyPept-like_regulatory"/>
</dbReference>
<feature type="signal peptide" evidence="8">
    <location>
        <begin position="1"/>
        <end position="17"/>
    </location>
</feature>
<feature type="domain" description="TonB-dependent receptor plug" evidence="9">
    <location>
        <begin position="207"/>
        <end position="332"/>
    </location>
</feature>
<dbReference type="InterPro" id="IPR023997">
    <property type="entry name" value="TonB-dep_OMP_SusC/RagA_CS"/>
</dbReference>
<dbReference type="SUPFAM" id="SSF49464">
    <property type="entry name" value="Carboxypeptidase regulatory domain-like"/>
    <property type="match status" value="1"/>
</dbReference>
<feature type="chain" id="PRO_5017595105" evidence="8">
    <location>
        <begin position="18"/>
        <end position="1084"/>
    </location>
</feature>
<evidence type="ECO:0000256" key="8">
    <source>
        <dbReference type="SAM" id="SignalP"/>
    </source>
</evidence>
<dbReference type="Pfam" id="PF07715">
    <property type="entry name" value="Plug"/>
    <property type="match status" value="1"/>
</dbReference>
<dbReference type="InterPro" id="IPR039426">
    <property type="entry name" value="TonB-dep_rcpt-like"/>
</dbReference>
<dbReference type="Pfam" id="PF13715">
    <property type="entry name" value="CarbopepD_reg_2"/>
    <property type="match status" value="1"/>
</dbReference>
<keyword evidence="11" id="KW-1185">Reference proteome</keyword>
<evidence type="ECO:0000256" key="1">
    <source>
        <dbReference type="ARBA" id="ARBA00004571"/>
    </source>
</evidence>
<evidence type="ECO:0000313" key="11">
    <source>
        <dbReference type="Proteomes" id="UP000256919"/>
    </source>
</evidence>
<dbReference type="OrthoDB" id="9768177at2"/>
<evidence type="ECO:0000256" key="2">
    <source>
        <dbReference type="ARBA" id="ARBA00022448"/>
    </source>
</evidence>
<dbReference type="Gene3D" id="2.60.40.1120">
    <property type="entry name" value="Carboxypeptidase-like, regulatory domain"/>
    <property type="match status" value="1"/>
</dbReference>
<evidence type="ECO:0000256" key="3">
    <source>
        <dbReference type="ARBA" id="ARBA00022452"/>
    </source>
</evidence>
<keyword evidence="2 7" id="KW-0813">Transport</keyword>
<dbReference type="NCBIfam" id="TIGR04056">
    <property type="entry name" value="OMP_RagA_SusC"/>
    <property type="match status" value="1"/>
</dbReference>
<reference evidence="10 11" key="1">
    <citation type="submission" date="2018-07" db="EMBL/GenBank/DDBJ databases">
        <title>Genomic Encyclopedia of Type Strains, Phase III (KMG-III): the genomes of soil and plant-associated and newly described type strains.</title>
        <authorList>
            <person name="Whitman W."/>
        </authorList>
    </citation>
    <scope>NUCLEOTIDE SEQUENCE [LARGE SCALE GENOMIC DNA]</scope>
    <source>
        <strain evidence="10 11">CECT 7948</strain>
    </source>
</reference>
<dbReference type="EMBL" id="QREI01000011">
    <property type="protein sequence ID" value="REE07799.1"/>
    <property type="molecule type" value="Genomic_DNA"/>
</dbReference>
<name>A0A3D9LK85_9FLAO</name>
<dbReference type="InterPro" id="IPR012910">
    <property type="entry name" value="Plug_dom"/>
</dbReference>
<organism evidence="10 11">
    <name type="scientific">Winogradskyella pacifica</name>
    <dbReference type="NCBI Taxonomy" id="664642"/>
    <lineage>
        <taxon>Bacteria</taxon>
        <taxon>Pseudomonadati</taxon>
        <taxon>Bacteroidota</taxon>
        <taxon>Flavobacteriia</taxon>
        <taxon>Flavobacteriales</taxon>
        <taxon>Flavobacteriaceae</taxon>
        <taxon>Winogradskyella</taxon>
    </lineage>
</organism>
<dbReference type="InterPro" id="IPR023996">
    <property type="entry name" value="TonB-dep_OMP_SusC/RagA"/>
</dbReference>
<dbReference type="InterPro" id="IPR036942">
    <property type="entry name" value="Beta-barrel_TonB_sf"/>
</dbReference>
<dbReference type="Gene3D" id="2.170.130.10">
    <property type="entry name" value="TonB-dependent receptor, plug domain"/>
    <property type="match status" value="1"/>
</dbReference>
<gene>
    <name evidence="10" type="ORF">DFQ09_111129</name>
</gene>
<keyword evidence="4 7" id="KW-0812">Transmembrane</keyword>
<keyword evidence="6 7" id="KW-0998">Cell outer membrane</keyword>
<dbReference type="GO" id="GO:0009279">
    <property type="term" value="C:cell outer membrane"/>
    <property type="evidence" value="ECO:0007669"/>
    <property type="project" value="UniProtKB-SubCell"/>
</dbReference>
<sequence length="1084" mass="119835">MFIMKIFLLLFCTTAFSLAPSATFSQNEKVTIASDKTMTIYEVLELIGKQTECTFIYQSDIFKDVPDISLTKGVIKVKALLQQYLPESDYTITTTNDTYITISKKVLKPTKQRQIEVKGQITDTEGLPISGAFISIKGSHKGTTSLIDGTYSINASADDILVFSYLGFLSQTIPVDGQQEINVQLQDDVTAFDAVILNAGYYSVKESESTGSIVKVTQKDIEQQPISNPLAALQGRVSGVEIVQTSGVAGAGFDIKIRGQNSIRSTGNQPLYVIDGVPYSSSSLGEQQASIIIPGTGISPLNNINPTDIESIEILKDADATAIYGSRGANGVVLITTKKGKYGATKVQLNISSGLGVVSNTLDLLNTSEYLTMRREAFANDGIDPIPFYAYDVNGVWDQNRETDWQKALFGKASYLTNFQGSISGGNEQTQFLLSGNVHEQTSTFPGDYKNDKISALANVKHHTKNNKLSLQLSSNYTSNLNNLPSDPSLIFTALSLAPNAPNLYTEDGALNWENSTWINPLSGLESNYNSQTSTLITNATISYKLLETLNINTNLGFTEDHLRELNTVPSTIYDPAYGLGAESSYAIHNVAQRTSWIVEPQLNWSHTLKDTKIESLAGFTFQEQNDNRLSHLAFGFSNNNFIENISAASEQYTLADIQTTYRYQAIFGRINLNHYDKYFLNFTGRRDGSSRFGPHKRFANFGAIGAAWIFSNEHFLEDLDFLSFGKLRASYGTSGNDQIGDYQYLDTYSFGSGHYQNTIGLMPSRLFNPDFSWEANTKFEVALELGVLQDRLFISGNYYRNRSSNQLVGLPLPATTGFPSINANLNATVENSGWEFLINTINIHTDTFKWSTSFNLTVPKNRLIAFPNLEGSTYANQLVIGEPLNIIKAYQLNGVNSETGLYEFEDFNGDGIISAQEDKQLIKDLSPQFYGGFSNNLTYGKFNLDILFQFTKQLGRNYWSTGGAIVGAMANQPKEVLDRWQHVGDESSVQRFTTGLDPEGIEASHNFTESDGAISDASYLRLKTLSLSYTLSQNEKNGIGCELFLRAQNLWTLTNYIGLDPETTYSATLPPLRFITLGTRLTF</sequence>
<comment type="subcellular location">
    <subcellularLocation>
        <location evidence="1 7">Cell outer membrane</location>
        <topology evidence="1 7">Multi-pass membrane protein</topology>
    </subcellularLocation>
</comment>
<dbReference type="SUPFAM" id="SSF56935">
    <property type="entry name" value="Porins"/>
    <property type="match status" value="1"/>
</dbReference>
<dbReference type="AlphaFoldDB" id="A0A3D9LK85"/>
<proteinExistence type="inferred from homology"/>
<dbReference type="InterPro" id="IPR037066">
    <property type="entry name" value="Plug_dom_sf"/>
</dbReference>
<dbReference type="NCBIfam" id="TIGR04057">
    <property type="entry name" value="SusC_RagA_signa"/>
    <property type="match status" value="1"/>
</dbReference>